<dbReference type="Proteomes" id="UP001527181">
    <property type="component" value="Unassembled WGS sequence"/>
</dbReference>
<sequence>MRHYLKYKRDKTGLCNICLEQSKLTWDHIPPKGGIELSEVEQKNIIQHLTDSKNTNYVLSQNGVKYRTICSTCNNSLLGARYDTVLNTFANELSLFLKTPLQIPPLVMIRTQPAMIIKCIIGHLLAAKGDLENNLIDQRFRDYFLDDCKVIPTGYKVFYWVYPYNSIKIIRDIGMHSIRGDF</sequence>
<gene>
    <name evidence="1" type="ORF">M5X12_28285</name>
</gene>
<reference evidence="1 2" key="1">
    <citation type="submission" date="2022-05" db="EMBL/GenBank/DDBJ databases">
        <title>Genome Sequencing of Bee-Associated Microbes.</title>
        <authorList>
            <person name="Dunlap C."/>
        </authorList>
    </citation>
    <scope>NUCLEOTIDE SEQUENCE [LARGE SCALE GENOMIC DNA]</scope>
    <source>
        <strain evidence="1 2">NRRL B-04010</strain>
    </source>
</reference>
<evidence type="ECO:0000313" key="2">
    <source>
        <dbReference type="Proteomes" id="UP001527181"/>
    </source>
</evidence>
<evidence type="ECO:0008006" key="3">
    <source>
        <dbReference type="Google" id="ProtNLM"/>
    </source>
</evidence>
<evidence type="ECO:0000313" key="1">
    <source>
        <dbReference type="EMBL" id="MCY9764399.1"/>
    </source>
</evidence>
<dbReference type="EMBL" id="JAMDNP010000087">
    <property type="protein sequence ID" value="MCY9764399.1"/>
    <property type="molecule type" value="Genomic_DNA"/>
</dbReference>
<proteinExistence type="predicted"/>
<protein>
    <recommendedName>
        <fullName evidence="3">HNH endonuclease</fullName>
    </recommendedName>
</protein>
<name>A0ABT4H676_PAEAL</name>
<keyword evidence="2" id="KW-1185">Reference proteome</keyword>
<dbReference type="RefSeq" id="WP_268599252.1">
    <property type="nucleotide sequence ID" value="NZ_JAMDNP010000087.1"/>
</dbReference>
<accession>A0ABT4H676</accession>
<organism evidence="1 2">
    <name type="scientific">Paenibacillus alvei</name>
    <name type="common">Bacillus alvei</name>
    <dbReference type="NCBI Taxonomy" id="44250"/>
    <lineage>
        <taxon>Bacteria</taxon>
        <taxon>Bacillati</taxon>
        <taxon>Bacillota</taxon>
        <taxon>Bacilli</taxon>
        <taxon>Bacillales</taxon>
        <taxon>Paenibacillaceae</taxon>
        <taxon>Paenibacillus</taxon>
    </lineage>
</organism>
<comment type="caution">
    <text evidence="1">The sequence shown here is derived from an EMBL/GenBank/DDBJ whole genome shotgun (WGS) entry which is preliminary data.</text>
</comment>